<feature type="transmembrane region" description="Helical" evidence="2">
    <location>
        <begin position="121"/>
        <end position="142"/>
    </location>
</feature>
<feature type="region of interest" description="Disordered" evidence="1">
    <location>
        <begin position="176"/>
        <end position="234"/>
    </location>
</feature>
<dbReference type="Proteomes" id="UP000026962">
    <property type="component" value="Chromosome 4"/>
</dbReference>
<reference evidence="3" key="2">
    <citation type="submission" date="2018-05" db="EMBL/GenBank/DDBJ databases">
        <title>OpunRS2 (Oryza punctata Reference Sequence Version 2).</title>
        <authorList>
            <person name="Zhang J."/>
            <person name="Kudrna D."/>
            <person name="Lee S."/>
            <person name="Talag J."/>
            <person name="Welchert J."/>
            <person name="Wing R.A."/>
        </authorList>
    </citation>
    <scope>NUCLEOTIDE SEQUENCE [LARGE SCALE GENOMIC DNA]</scope>
</reference>
<keyword evidence="4" id="KW-1185">Reference proteome</keyword>
<feature type="transmembrane region" description="Helical" evidence="2">
    <location>
        <begin position="148"/>
        <end position="173"/>
    </location>
</feature>
<evidence type="ECO:0000256" key="1">
    <source>
        <dbReference type="SAM" id="MobiDB-lite"/>
    </source>
</evidence>
<protein>
    <submittedName>
        <fullName evidence="3">Uncharacterized protein</fullName>
    </submittedName>
</protein>
<reference evidence="3" key="1">
    <citation type="submission" date="2015-04" db="UniProtKB">
        <authorList>
            <consortium name="EnsemblPlants"/>
        </authorList>
    </citation>
    <scope>IDENTIFICATION</scope>
</reference>
<dbReference type="AlphaFoldDB" id="A0A0E0KW38"/>
<name>A0A0E0KW38_ORYPU</name>
<dbReference type="PANTHER" id="PTHR35420:SF8">
    <property type="entry name" value="OS04G0654400 PROTEIN"/>
    <property type="match status" value="1"/>
</dbReference>
<sequence length="468" mass="47209">MVRALAVTAGNGFAAVPTAPAAGWILVAFGFAAALAVVAIAVFGCADRPKERPKRKKDKRRRRDDDGDGAGRLECGQMEAREQRRFFRLRTGPLGLYQPLDQTVRLRLIELLQQEKVNRSIPARVTMVRALAVTSGNGFGAVPTAAPAAGWILAAFGFAAALAVVAIAVFGCADGPKDSRRRKKDKHRRRRREGGGGGDGPDGGDGGDAGGDGPDGGDGGDGGGGGGGGDQPRLQQEKVNRSIPARVTMVRALAVTSGNGFGAVPTAAPAAGWILAAFGFAAALAVVAIATAEEGRKISTAAAAGKVVVVATGRTGAMVVTPVATDRTGAMVVTAAAAAAVATSLARMHTAGITTMPTDMAEKMAADTTTTMDMAATTAAGTTITMDTAETMAEAGTTMVAMAETMAAAGTTTPVTMEQAADSAVAAAAAAAGVVVVGSDRAHLELGIGSKRHEMTISAKYSLCESSC</sequence>
<feature type="transmembrane region" description="Helical" evidence="2">
    <location>
        <begin position="270"/>
        <end position="290"/>
    </location>
</feature>
<feature type="region of interest" description="Disordered" evidence="1">
    <location>
        <begin position="50"/>
        <end position="74"/>
    </location>
</feature>
<dbReference type="EnsemblPlants" id="OPUNC04G25270.1">
    <property type="protein sequence ID" value="OPUNC04G25270.1"/>
    <property type="gene ID" value="OPUNC04G25270"/>
</dbReference>
<dbReference type="PANTHER" id="PTHR35420">
    <property type="entry name" value="OS02G0198500 PROTEIN"/>
    <property type="match status" value="1"/>
</dbReference>
<dbReference type="HOGENOM" id="CLU_584471_0_0_1"/>
<dbReference type="Gramene" id="OPUNC04G25270.1">
    <property type="protein sequence ID" value="OPUNC04G25270.1"/>
    <property type="gene ID" value="OPUNC04G25270"/>
</dbReference>
<evidence type="ECO:0000256" key="2">
    <source>
        <dbReference type="SAM" id="Phobius"/>
    </source>
</evidence>
<keyword evidence="2" id="KW-0472">Membrane</keyword>
<feature type="compositionally biased region" description="Basic residues" evidence="1">
    <location>
        <begin position="179"/>
        <end position="192"/>
    </location>
</feature>
<feature type="compositionally biased region" description="Gly residues" evidence="1">
    <location>
        <begin position="195"/>
        <end position="230"/>
    </location>
</feature>
<evidence type="ECO:0000313" key="3">
    <source>
        <dbReference type="EnsemblPlants" id="OPUNC04G25270.1"/>
    </source>
</evidence>
<feature type="transmembrane region" description="Helical" evidence="2">
    <location>
        <begin position="24"/>
        <end position="46"/>
    </location>
</feature>
<feature type="compositionally biased region" description="Basic residues" evidence="1">
    <location>
        <begin position="51"/>
        <end position="62"/>
    </location>
</feature>
<keyword evidence="2" id="KW-0812">Transmembrane</keyword>
<keyword evidence="2" id="KW-1133">Transmembrane helix</keyword>
<organism evidence="3">
    <name type="scientific">Oryza punctata</name>
    <name type="common">Red rice</name>
    <dbReference type="NCBI Taxonomy" id="4537"/>
    <lineage>
        <taxon>Eukaryota</taxon>
        <taxon>Viridiplantae</taxon>
        <taxon>Streptophyta</taxon>
        <taxon>Embryophyta</taxon>
        <taxon>Tracheophyta</taxon>
        <taxon>Spermatophyta</taxon>
        <taxon>Magnoliopsida</taxon>
        <taxon>Liliopsida</taxon>
        <taxon>Poales</taxon>
        <taxon>Poaceae</taxon>
        <taxon>BOP clade</taxon>
        <taxon>Oryzoideae</taxon>
        <taxon>Oryzeae</taxon>
        <taxon>Oryzinae</taxon>
        <taxon>Oryza</taxon>
    </lineage>
</organism>
<proteinExistence type="predicted"/>
<evidence type="ECO:0000313" key="4">
    <source>
        <dbReference type="Proteomes" id="UP000026962"/>
    </source>
</evidence>
<accession>A0A0E0KW38</accession>